<gene>
    <name evidence="1" type="ORF">OIU77_022179</name>
</gene>
<reference evidence="1" key="2">
    <citation type="journal article" date="2023" name="Int. J. Mol. Sci.">
        <title>De Novo Assembly and Annotation of 11 Diverse Shrub Willow (Salix) Genomes Reveals Novel Gene Organization in Sex-Linked Regions.</title>
        <authorList>
            <person name="Hyden B."/>
            <person name="Feng K."/>
            <person name="Yates T.B."/>
            <person name="Jawdy S."/>
            <person name="Cereghino C."/>
            <person name="Smart L.B."/>
            <person name="Muchero W."/>
        </authorList>
    </citation>
    <scope>NUCLEOTIDE SEQUENCE</scope>
    <source>
        <tissue evidence="1">Shoot tip</tissue>
    </source>
</reference>
<proteinExistence type="predicted"/>
<protein>
    <submittedName>
        <fullName evidence="1">Uncharacterized protein</fullName>
    </submittedName>
</protein>
<accession>A0ABQ9C1D4</accession>
<evidence type="ECO:0000313" key="2">
    <source>
        <dbReference type="Proteomes" id="UP001141253"/>
    </source>
</evidence>
<reference evidence="1" key="1">
    <citation type="submission" date="2022-10" db="EMBL/GenBank/DDBJ databases">
        <authorList>
            <person name="Hyden B.L."/>
            <person name="Feng K."/>
            <person name="Yates T."/>
            <person name="Jawdy S."/>
            <person name="Smart L.B."/>
            <person name="Muchero W."/>
        </authorList>
    </citation>
    <scope>NUCLEOTIDE SEQUENCE</scope>
    <source>
        <tissue evidence="1">Shoot tip</tissue>
    </source>
</reference>
<organism evidence="1 2">
    <name type="scientific">Salix suchowensis</name>
    <dbReference type="NCBI Taxonomy" id="1278906"/>
    <lineage>
        <taxon>Eukaryota</taxon>
        <taxon>Viridiplantae</taxon>
        <taxon>Streptophyta</taxon>
        <taxon>Embryophyta</taxon>
        <taxon>Tracheophyta</taxon>
        <taxon>Spermatophyta</taxon>
        <taxon>Magnoliopsida</taxon>
        <taxon>eudicotyledons</taxon>
        <taxon>Gunneridae</taxon>
        <taxon>Pentapetalae</taxon>
        <taxon>rosids</taxon>
        <taxon>fabids</taxon>
        <taxon>Malpighiales</taxon>
        <taxon>Salicaceae</taxon>
        <taxon>Saliceae</taxon>
        <taxon>Salix</taxon>
    </lineage>
</organism>
<dbReference type="Proteomes" id="UP001141253">
    <property type="component" value="Chromosome 1"/>
</dbReference>
<keyword evidence="2" id="KW-1185">Reference proteome</keyword>
<comment type="caution">
    <text evidence="1">The sequence shown here is derived from an EMBL/GenBank/DDBJ whole genome shotgun (WGS) entry which is preliminary data.</text>
</comment>
<sequence length="78" mass="9432">MVIIAINHRRSLCHVLVSKYQQTPKKRKEFITPFVVNLLFEFPSNNHHKGYNMPFDFFFYQEKKRIYNSNNSLIQLLV</sequence>
<name>A0ABQ9C1D4_9ROSI</name>
<dbReference type="EMBL" id="JAPFFI010000005">
    <property type="protein sequence ID" value="KAJ6392625.1"/>
    <property type="molecule type" value="Genomic_DNA"/>
</dbReference>
<evidence type="ECO:0000313" key="1">
    <source>
        <dbReference type="EMBL" id="KAJ6392625.1"/>
    </source>
</evidence>